<evidence type="ECO:0000256" key="3">
    <source>
        <dbReference type="ARBA" id="ARBA00022519"/>
    </source>
</evidence>
<dbReference type="GO" id="GO:0016757">
    <property type="term" value="F:glycosyltransferase activity"/>
    <property type="evidence" value="ECO:0007669"/>
    <property type="project" value="UniProtKB-KW"/>
</dbReference>
<evidence type="ECO:0000313" key="11">
    <source>
        <dbReference type="EMBL" id="QPH47545.1"/>
    </source>
</evidence>
<dbReference type="InterPro" id="IPR029044">
    <property type="entry name" value="Nucleotide-diphossugar_trans"/>
</dbReference>
<gene>
    <name evidence="11" type="ORF">IZU98_14120</name>
</gene>
<protein>
    <submittedName>
        <fullName evidence="11">Glycosyltransferase family 2 protein</fullName>
    </submittedName>
</protein>
<keyword evidence="5 11" id="KW-0808">Transferase</keyword>
<comment type="subcellular location">
    <subcellularLocation>
        <location evidence="1">Membrane</location>
        <topology evidence="1">Multi-pass membrane protein</topology>
    </subcellularLocation>
</comment>
<dbReference type="PANTHER" id="PTHR43867:SF2">
    <property type="entry name" value="CELLULOSE SYNTHASE CATALYTIC SUBUNIT A [UDP-FORMING]"/>
    <property type="match status" value="1"/>
</dbReference>
<dbReference type="PANTHER" id="PTHR43867">
    <property type="entry name" value="CELLULOSE SYNTHASE CATALYTIC SUBUNIT A [UDP-FORMING]"/>
    <property type="match status" value="1"/>
</dbReference>
<dbReference type="RefSeq" id="WP_196110044.1">
    <property type="nucleotide sequence ID" value="NZ_CP064943.1"/>
</dbReference>
<dbReference type="GO" id="GO:0016020">
    <property type="term" value="C:membrane"/>
    <property type="evidence" value="ECO:0007669"/>
    <property type="project" value="UniProtKB-SubCell"/>
</dbReference>
<name>A0A7S9LES3_9PSED</name>
<proteinExistence type="predicted"/>
<feature type="transmembrane region" description="Helical" evidence="9">
    <location>
        <begin position="131"/>
        <end position="148"/>
    </location>
</feature>
<evidence type="ECO:0000256" key="4">
    <source>
        <dbReference type="ARBA" id="ARBA00022676"/>
    </source>
</evidence>
<evidence type="ECO:0000256" key="8">
    <source>
        <dbReference type="ARBA" id="ARBA00023136"/>
    </source>
</evidence>
<dbReference type="Pfam" id="PF13632">
    <property type="entry name" value="Glyco_trans_2_3"/>
    <property type="match status" value="1"/>
</dbReference>
<dbReference type="AlphaFoldDB" id="A0A7S9LES3"/>
<accession>A0A7S9LES3</accession>
<organism evidence="11 12">
    <name type="scientific">Pseudomonas fulva</name>
    <dbReference type="NCBI Taxonomy" id="47880"/>
    <lineage>
        <taxon>Bacteria</taxon>
        <taxon>Pseudomonadati</taxon>
        <taxon>Pseudomonadota</taxon>
        <taxon>Gammaproteobacteria</taxon>
        <taxon>Pseudomonadales</taxon>
        <taxon>Pseudomonadaceae</taxon>
        <taxon>Pseudomonas</taxon>
    </lineage>
</organism>
<keyword evidence="3" id="KW-0997">Cell inner membrane</keyword>
<evidence type="ECO:0000259" key="10">
    <source>
        <dbReference type="Pfam" id="PF13632"/>
    </source>
</evidence>
<dbReference type="InterPro" id="IPR050321">
    <property type="entry name" value="Glycosyltr_2/OpgH_subfam"/>
</dbReference>
<feature type="domain" description="Glycosyltransferase 2-like" evidence="10">
    <location>
        <begin position="2"/>
        <end position="132"/>
    </location>
</feature>
<evidence type="ECO:0000256" key="9">
    <source>
        <dbReference type="SAM" id="Phobius"/>
    </source>
</evidence>
<keyword evidence="7 9" id="KW-1133">Transmembrane helix</keyword>
<feature type="transmembrane region" description="Helical" evidence="9">
    <location>
        <begin position="96"/>
        <end position="119"/>
    </location>
</feature>
<evidence type="ECO:0000256" key="7">
    <source>
        <dbReference type="ARBA" id="ARBA00022989"/>
    </source>
</evidence>
<evidence type="ECO:0000256" key="5">
    <source>
        <dbReference type="ARBA" id="ARBA00022679"/>
    </source>
</evidence>
<keyword evidence="8 9" id="KW-0472">Membrane</keyword>
<dbReference type="InterPro" id="IPR001173">
    <property type="entry name" value="Glyco_trans_2-like"/>
</dbReference>
<keyword evidence="4" id="KW-0328">Glycosyltransferase</keyword>
<keyword evidence="6 9" id="KW-0812">Transmembrane</keyword>
<reference evidence="11 12" key="1">
    <citation type="submission" date="2020-11" db="EMBL/GenBank/DDBJ databases">
        <title>Pseudomonas fulva producing VIM-24.</title>
        <authorList>
            <person name="Liu S."/>
        </authorList>
    </citation>
    <scope>NUCLEOTIDE SEQUENCE [LARGE SCALE GENOMIC DNA]</scope>
    <source>
        <strain evidence="11 12">ZDHY414</strain>
    </source>
</reference>
<evidence type="ECO:0000256" key="1">
    <source>
        <dbReference type="ARBA" id="ARBA00004141"/>
    </source>
</evidence>
<sequence>MVTVVPGAILAFSIDRVRATGCFSKQTLAEDTELTMCLLAQAYETLYQPAALAVTEVPTAWSQLYAQRLRWSTGKLQVVALLSRQFWRKGGWAFKIWLYVLISHCIAPLLLIPTFAVALYCLVIEVCSGGVFNWLFLLSLCVFGFCWSV</sequence>
<evidence type="ECO:0000256" key="6">
    <source>
        <dbReference type="ARBA" id="ARBA00022692"/>
    </source>
</evidence>
<evidence type="ECO:0000256" key="2">
    <source>
        <dbReference type="ARBA" id="ARBA00004881"/>
    </source>
</evidence>
<dbReference type="Proteomes" id="UP000594430">
    <property type="component" value="Chromosome"/>
</dbReference>
<dbReference type="EMBL" id="CP064946">
    <property type="protein sequence ID" value="QPH47545.1"/>
    <property type="molecule type" value="Genomic_DNA"/>
</dbReference>
<keyword evidence="3" id="KW-1003">Cell membrane</keyword>
<comment type="pathway">
    <text evidence="2">Glycan metabolism.</text>
</comment>
<dbReference type="SUPFAM" id="SSF53448">
    <property type="entry name" value="Nucleotide-diphospho-sugar transferases"/>
    <property type="match status" value="1"/>
</dbReference>
<evidence type="ECO:0000313" key="12">
    <source>
        <dbReference type="Proteomes" id="UP000594430"/>
    </source>
</evidence>